<name>A0A6H1ZET2_9ZZZZ</name>
<dbReference type="EMBL" id="MT143999">
    <property type="protein sequence ID" value="QJA45931.1"/>
    <property type="molecule type" value="Genomic_DNA"/>
</dbReference>
<gene>
    <name evidence="1" type="ORF">TM448A00287_0053</name>
    <name evidence="2" type="ORF">TM448B00362_0053</name>
</gene>
<proteinExistence type="predicted"/>
<evidence type="ECO:0000313" key="1">
    <source>
        <dbReference type="EMBL" id="QJA45931.1"/>
    </source>
</evidence>
<protein>
    <submittedName>
        <fullName evidence="1">Putative Erf family protein</fullName>
    </submittedName>
</protein>
<dbReference type="AlphaFoldDB" id="A0A6H1ZET2"/>
<dbReference type="EMBL" id="MT144616">
    <property type="protein sequence ID" value="QJH95307.1"/>
    <property type="molecule type" value="Genomic_DNA"/>
</dbReference>
<reference evidence="1" key="1">
    <citation type="submission" date="2020-03" db="EMBL/GenBank/DDBJ databases">
        <title>The deep terrestrial virosphere.</title>
        <authorList>
            <person name="Holmfeldt K."/>
            <person name="Nilsson E."/>
            <person name="Simone D."/>
            <person name="Lopez-Fernandez M."/>
            <person name="Wu X."/>
            <person name="de Brujin I."/>
            <person name="Lundin D."/>
            <person name="Andersson A."/>
            <person name="Bertilsson S."/>
            <person name="Dopson M."/>
        </authorList>
    </citation>
    <scope>NUCLEOTIDE SEQUENCE</scope>
    <source>
        <strain evidence="1">TM448A00287</strain>
        <strain evidence="2">TM448B00362</strain>
    </source>
</reference>
<evidence type="ECO:0000313" key="2">
    <source>
        <dbReference type="EMBL" id="QJH95307.1"/>
    </source>
</evidence>
<sequence length="242" mass="26676">MGKEKTMCSNGEKSKEVVKVENTTPATVLDFAIQNNAPLEKIEKFMELKKIWEEREAKKAYIEAMTAFKKNPPEIVKDRKVAFKDVKYNYASLANVCDKINGALSQHGLSASWTTKQNGQIIVTCKITHILGHSEETGLSAPADTTGSKNAIQAIGSTISYLQRYTLLALCGLATEEMDDDGQSAGASYITQEQRNIIADLIIDKSVDEKIFLKFFGAESLDKIPSTSYDKAVKALQAKVKK</sequence>
<dbReference type="InterPro" id="IPR007499">
    <property type="entry name" value="ERF_bacteria_virus"/>
</dbReference>
<accession>A0A6H1ZET2</accession>
<dbReference type="Pfam" id="PF04404">
    <property type="entry name" value="ERF"/>
    <property type="match status" value="1"/>
</dbReference>
<organism evidence="1">
    <name type="scientific">viral metagenome</name>
    <dbReference type="NCBI Taxonomy" id="1070528"/>
    <lineage>
        <taxon>unclassified sequences</taxon>
        <taxon>metagenomes</taxon>
        <taxon>organismal metagenomes</taxon>
    </lineage>
</organism>